<dbReference type="GO" id="GO:0003676">
    <property type="term" value="F:nucleic acid binding"/>
    <property type="evidence" value="ECO:0007669"/>
    <property type="project" value="InterPro"/>
</dbReference>
<name>A0A934NE34_9BACT</name>
<gene>
    <name evidence="10" type="ORF">JF888_10130</name>
</gene>
<feature type="domain" description="Helicase C-terminal" evidence="9">
    <location>
        <begin position="226"/>
        <end position="371"/>
    </location>
</feature>
<sequence length="413" mass="45371">MQTFAEAGLSTRTLTALSAQDIDIPVPVQVEALPAILRGEDCVIEAPTGSGKTLAYLLPLVEGIGAQRIGPRALIVSPTRELALQIAEVLETLDHGVRLATLYGGVGYATQTNALKKGVDVVIGTPGRLLDMIGKKLLSLSRVEYLVLDEADEMLDAGFAPDVERIIGMTYNPQTILASATMPEWVEKLISKHLQDPVRVKVAATADDNTLEHGLVQVERANRLRVLGQLLQQLQGTAIVFGRTKHGVHDLARDLRRMGIDCAELQGNLSQNARDRAMAAFRDKRTPVLVATNVAARGLDVSAVTLVVNFELPDTPQWLTHRIGRTARMGEKGWAVTFLSPEDHPRWRKLQHLGAPKLPVLDVDHLLDEGGWRYHEGRPEPVVSENRTQRPAGHNSRRGRWQPRRPGRSSTAR</sequence>
<dbReference type="GO" id="GO:0005524">
    <property type="term" value="F:ATP binding"/>
    <property type="evidence" value="ECO:0007669"/>
    <property type="project" value="UniProtKB-KW"/>
</dbReference>
<dbReference type="EMBL" id="JAEKNQ010000038">
    <property type="protein sequence ID" value="MBJ7603529.1"/>
    <property type="molecule type" value="Genomic_DNA"/>
</dbReference>
<dbReference type="RefSeq" id="WP_338179701.1">
    <property type="nucleotide sequence ID" value="NZ_JAEKNQ010000038.1"/>
</dbReference>
<evidence type="ECO:0000256" key="3">
    <source>
        <dbReference type="ARBA" id="ARBA00022806"/>
    </source>
</evidence>
<dbReference type="PANTHER" id="PTHR47959:SF13">
    <property type="entry name" value="ATP-DEPENDENT RNA HELICASE RHLE"/>
    <property type="match status" value="1"/>
</dbReference>
<feature type="domain" description="Helicase ATP-binding" evidence="8">
    <location>
        <begin position="33"/>
        <end position="200"/>
    </location>
</feature>
<dbReference type="CDD" id="cd18787">
    <property type="entry name" value="SF2_C_DEAD"/>
    <property type="match status" value="1"/>
</dbReference>
<evidence type="ECO:0000256" key="4">
    <source>
        <dbReference type="ARBA" id="ARBA00022840"/>
    </source>
</evidence>
<evidence type="ECO:0000313" key="11">
    <source>
        <dbReference type="Proteomes" id="UP000620075"/>
    </source>
</evidence>
<dbReference type="PROSITE" id="PS51192">
    <property type="entry name" value="HELICASE_ATP_BIND_1"/>
    <property type="match status" value="1"/>
</dbReference>
<dbReference type="CDD" id="cd00268">
    <property type="entry name" value="DEADc"/>
    <property type="match status" value="1"/>
</dbReference>
<protein>
    <submittedName>
        <fullName evidence="10">DEAD/DEAH box helicase</fullName>
    </submittedName>
</protein>
<evidence type="ECO:0000256" key="5">
    <source>
        <dbReference type="ARBA" id="ARBA00038437"/>
    </source>
</evidence>
<evidence type="ECO:0000259" key="8">
    <source>
        <dbReference type="PROSITE" id="PS51192"/>
    </source>
</evidence>
<keyword evidence="4 6" id="KW-0067">ATP-binding</keyword>
<feature type="region of interest" description="Disordered" evidence="7">
    <location>
        <begin position="375"/>
        <end position="413"/>
    </location>
</feature>
<dbReference type="SMART" id="SM00490">
    <property type="entry name" value="HELICc"/>
    <property type="match status" value="1"/>
</dbReference>
<dbReference type="Gene3D" id="3.40.50.300">
    <property type="entry name" value="P-loop containing nucleotide triphosphate hydrolases"/>
    <property type="match status" value="2"/>
</dbReference>
<comment type="similarity">
    <text evidence="5 6">Belongs to the DEAD box helicase family.</text>
</comment>
<dbReference type="InterPro" id="IPR044742">
    <property type="entry name" value="DEAD/DEAH_RhlB"/>
</dbReference>
<dbReference type="InterPro" id="IPR050079">
    <property type="entry name" value="DEAD_box_RNA_helicase"/>
</dbReference>
<evidence type="ECO:0000259" key="9">
    <source>
        <dbReference type="PROSITE" id="PS51194"/>
    </source>
</evidence>
<dbReference type="GO" id="GO:0003724">
    <property type="term" value="F:RNA helicase activity"/>
    <property type="evidence" value="ECO:0007669"/>
    <property type="project" value="TreeGrafter"/>
</dbReference>
<accession>A0A934NE34</accession>
<dbReference type="InterPro" id="IPR011545">
    <property type="entry name" value="DEAD/DEAH_box_helicase_dom"/>
</dbReference>
<dbReference type="Pfam" id="PF00271">
    <property type="entry name" value="Helicase_C"/>
    <property type="match status" value="1"/>
</dbReference>
<dbReference type="AlphaFoldDB" id="A0A934NE34"/>
<dbReference type="PROSITE" id="PS00039">
    <property type="entry name" value="DEAD_ATP_HELICASE"/>
    <property type="match status" value="1"/>
</dbReference>
<dbReference type="GO" id="GO:0016787">
    <property type="term" value="F:hydrolase activity"/>
    <property type="evidence" value="ECO:0007669"/>
    <property type="project" value="UniProtKB-KW"/>
</dbReference>
<dbReference type="PROSITE" id="PS51194">
    <property type="entry name" value="HELICASE_CTER"/>
    <property type="match status" value="1"/>
</dbReference>
<dbReference type="Pfam" id="PF00270">
    <property type="entry name" value="DEAD"/>
    <property type="match status" value="1"/>
</dbReference>
<evidence type="ECO:0000256" key="2">
    <source>
        <dbReference type="ARBA" id="ARBA00022801"/>
    </source>
</evidence>
<evidence type="ECO:0000256" key="1">
    <source>
        <dbReference type="ARBA" id="ARBA00022741"/>
    </source>
</evidence>
<feature type="compositionally biased region" description="Basic residues" evidence="7">
    <location>
        <begin position="395"/>
        <end position="407"/>
    </location>
</feature>
<reference evidence="10 11" key="1">
    <citation type="submission" date="2020-10" db="EMBL/GenBank/DDBJ databases">
        <title>Ca. Dormibacterota MAGs.</title>
        <authorList>
            <person name="Montgomery K."/>
        </authorList>
    </citation>
    <scope>NUCLEOTIDE SEQUENCE [LARGE SCALE GENOMIC DNA]</scope>
    <source>
        <strain evidence="10">SC8811_S16_3</strain>
    </source>
</reference>
<keyword evidence="3 6" id="KW-0347">Helicase</keyword>
<dbReference type="InterPro" id="IPR014001">
    <property type="entry name" value="Helicase_ATP-bd"/>
</dbReference>
<organism evidence="10 11">
    <name type="scientific">Candidatus Dormiibacter inghamiae</name>
    <dbReference type="NCBI Taxonomy" id="3127013"/>
    <lineage>
        <taxon>Bacteria</taxon>
        <taxon>Bacillati</taxon>
        <taxon>Candidatus Dormiibacterota</taxon>
        <taxon>Candidatus Dormibacteria</taxon>
        <taxon>Candidatus Dormibacterales</taxon>
        <taxon>Candidatus Dormibacteraceae</taxon>
        <taxon>Candidatus Dormiibacter</taxon>
    </lineage>
</organism>
<evidence type="ECO:0000256" key="7">
    <source>
        <dbReference type="SAM" id="MobiDB-lite"/>
    </source>
</evidence>
<dbReference type="InterPro" id="IPR027417">
    <property type="entry name" value="P-loop_NTPase"/>
</dbReference>
<proteinExistence type="inferred from homology"/>
<dbReference type="GO" id="GO:0005829">
    <property type="term" value="C:cytosol"/>
    <property type="evidence" value="ECO:0007669"/>
    <property type="project" value="TreeGrafter"/>
</dbReference>
<evidence type="ECO:0000256" key="6">
    <source>
        <dbReference type="RuleBase" id="RU000492"/>
    </source>
</evidence>
<dbReference type="InterPro" id="IPR000629">
    <property type="entry name" value="RNA-helicase_DEAD-box_CS"/>
</dbReference>
<dbReference type="SMART" id="SM00487">
    <property type="entry name" value="DEXDc"/>
    <property type="match status" value="1"/>
</dbReference>
<keyword evidence="1 6" id="KW-0547">Nucleotide-binding</keyword>
<evidence type="ECO:0000313" key="10">
    <source>
        <dbReference type="EMBL" id="MBJ7603529.1"/>
    </source>
</evidence>
<comment type="caution">
    <text evidence="10">The sequence shown here is derived from an EMBL/GenBank/DDBJ whole genome shotgun (WGS) entry which is preliminary data.</text>
</comment>
<dbReference type="Proteomes" id="UP000620075">
    <property type="component" value="Unassembled WGS sequence"/>
</dbReference>
<dbReference type="PANTHER" id="PTHR47959">
    <property type="entry name" value="ATP-DEPENDENT RNA HELICASE RHLE-RELATED"/>
    <property type="match status" value="1"/>
</dbReference>
<keyword evidence="2 6" id="KW-0378">Hydrolase</keyword>
<dbReference type="SUPFAM" id="SSF52540">
    <property type="entry name" value="P-loop containing nucleoside triphosphate hydrolases"/>
    <property type="match status" value="1"/>
</dbReference>
<dbReference type="InterPro" id="IPR001650">
    <property type="entry name" value="Helicase_C-like"/>
</dbReference>